<accession>A0ABN7WE26</accession>
<dbReference type="EMBL" id="CAJVQB010040970">
    <property type="protein sequence ID" value="CAG8829013.1"/>
    <property type="molecule type" value="Genomic_DNA"/>
</dbReference>
<sequence length="272" mass="32533">YKNNIRKKIDESLINNHDKDQFKEEIIYLSTTIKTKLDSKSDQFNAISKKRVNSHSIHHYYQILPTPNENHISLYYGDYSFSDIEILYSELRTMTKCSTLNDNQKTFVSETINDVDSSFSFLNTFEFIENSNKSTIDKNEVDPDDNRILEIQQGIDIAKEKLKEYNDFKLIFNKIRNEVANLEAKLSVQLWGSTVCEANFQKKRLELKCELLMRLINTLNYTNQVLSLFKKYFEEQFRFISHRENYDKKYFKKYFEELKEHHKELTDRTTIN</sequence>
<gene>
    <name evidence="1" type="ORF">GMARGA_LOCUS29873</name>
</gene>
<reference evidence="1 2" key="1">
    <citation type="submission" date="2021-06" db="EMBL/GenBank/DDBJ databases">
        <authorList>
            <person name="Kallberg Y."/>
            <person name="Tangrot J."/>
            <person name="Rosling A."/>
        </authorList>
    </citation>
    <scope>NUCLEOTIDE SEQUENCE [LARGE SCALE GENOMIC DNA]</scope>
    <source>
        <strain evidence="1 2">120-4 pot B 10/14</strain>
    </source>
</reference>
<protein>
    <submittedName>
        <fullName evidence="1">22450_t:CDS:1</fullName>
    </submittedName>
</protein>
<proteinExistence type="predicted"/>
<feature type="non-terminal residue" evidence="1">
    <location>
        <position position="1"/>
    </location>
</feature>
<evidence type="ECO:0000313" key="2">
    <source>
        <dbReference type="Proteomes" id="UP000789901"/>
    </source>
</evidence>
<dbReference type="Proteomes" id="UP000789901">
    <property type="component" value="Unassembled WGS sequence"/>
</dbReference>
<evidence type="ECO:0000313" key="1">
    <source>
        <dbReference type="EMBL" id="CAG8829013.1"/>
    </source>
</evidence>
<comment type="caution">
    <text evidence="1">The sequence shown here is derived from an EMBL/GenBank/DDBJ whole genome shotgun (WGS) entry which is preliminary data.</text>
</comment>
<organism evidence="1 2">
    <name type="scientific">Gigaspora margarita</name>
    <dbReference type="NCBI Taxonomy" id="4874"/>
    <lineage>
        <taxon>Eukaryota</taxon>
        <taxon>Fungi</taxon>
        <taxon>Fungi incertae sedis</taxon>
        <taxon>Mucoromycota</taxon>
        <taxon>Glomeromycotina</taxon>
        <taxon>Glomeromycetes</taxon>
        <taxon>Diversisporales</taxon>
        <taxon>Gigasporaceae</taxon>
        <taxon>Gigaspora</taxon>
    </lineage>
</organism>
<keyword evidence="2" id="KW-1185">Reference proteome</keyword>
<name>A0ABN7WE26_GIGMA</name>